<evidence type="ECO:0000313" key="4">
    <source>
        <dbReference type="EMBL" id="XBO43068.1"/>
    </source>
</evidence>
<name>A0AAU7JS49_9MICO</name>
<dbReference type="Pfam" id="PF03480">
    <property type="entry name" value="DctP"/>
    <property type="match status" value="1"/>
</dbReference>
<protein>
    <submittedName>
        <fullName evidence="4">TRAP transporter substrate-binding protein DctP</fullName>
    </submittedName>
</protein>
<dbReference type="EMBL" id="CP157483">
    <property type="protein sequence ID" value="XBO43068.1"/>
    <property type="molecule type" value="Genomic_DNA"/>
</dbReference>
<dbReference type="InterPro" id="IPR038404">
    <property type="entry name" value="TRAP_DctP_sf"/>
</dbReference>
<evidence type="ECO:0000256" key="2">
    <source>
        <dbReference type="ARBA" id="ARBA00022448"/>
    </source>
</evidence>
<comment type="similarity">
    <text evidence="1">Belongs to the bacterial solute-binding protein 7 family.</text>
</comment>
<gene>
    <name evidence="4" type="primary">dctP</name>
    <name evidence="4" type="ORF">ABEG17_16075</name>
</gene>
<dbReference type="Gene3D" id="3.40.190.170">
    <property type="entry name" value="Bacterial extracellular solute-binding protein, family 7"/>
    <property type="match status" value="1"/>
</dbReference>
<reference evidence="4" key="1">
    <citation type="submission" date="2024-05" db="EMBL/GenBank/DDBJ databases">
        <authorList>
            <person name="Kim S."/>
            <person name="Heo J."/>
            <person name="Choi H."/>
            <person name="Choi Y."/>
            <person name="Kwon S.-W."/>
            <person name="Kim Y."/>
        </authorList>
    </citation>
    <scope>NUCLEOTIDE SEQUENCE</scope>
    <source>
        <strain evidence="4">KACC 23699</strain>
    </source>
</reference>
<dbReference type="AlphaFoldDB" id="A0AAU7JS49"/>
<dbReference type="InterPro" id="IPR018389">
    <property type="entry name" value="DctP_fam"/>
</dbReference>
<sequence>MPVLALALALAMGLVTGCTERDSADKTGVKTKVLRVVNFDALNPNHQSPAAQVFLTQVVALSGGQLKVAVESHFESGKPAAETDEITALADGRYDLAWPSTRAFGAAGITSLQALETPFLITSVSAQRALVTSPVADELLATLRAHGLVGLGLAVGPLRRPMASRPLVTLADWKGVRFRTTNSRVQADAVKALGATPVSASYSFPELVNAGKLDGVEIDIAQYDENDLGDLLPDTTRNVALWAKMFVFTMNASTYDRLTPQQQQWVRQAAQAAVQASVDYQYDEATPALNMCRAGVRFHDASVRQLADLRAAVRPVVDTIAADPVSGPLLRKVESVLAADTGADVPDVPATCLR</sequence>
<keyword evidence="2" id="KW-0813">Transport</keyword>
<dbReference type="NCBIfam" id="NF037995">
    <property type="entry name" value="TRAP_S1"/>
    <property type="match status" value="1"/>
</dbReference>
<proteinExistence type="inferred from homology"/>
<dbReference type="PANTHER" id="PTHR33376:SF7">
    <property type="entry name" value="C4-DICARBOXYLATE-BINDING PROTEIN DCTB"/>
    <property type="match status" value="1"/>
</dbReference>
<evidence type="ECO:0000256" key="3">
    <source>
        <dbReference type="ARBA" id="ARBA00022729"/>
    </source>
</evidence>
<dbReference type="RefSeq" id="WP_406830495.1">
    <property type="nucleotide sequence ID" value="NZ_CP157483.1"/>
</dbReference>
<keyword evidence="3" id="KW-0732">Signal</keyword>
<dbReference type="PANTHER" id="PTHR33376">
    <property type="match status" value="1"/>
</dbReference>
<dbReference type="GO" id="GO:0055085">
    <property type="term" value="P:transmembrane transport"/>
    <property type="evidence" value="ECO:0007669"/>
    <property type="project" value="InterPro"/>
</dbReference>
<accession>A0AAU7JS49</accession>
<organism evidence="4">
    <name type="scientific">Pedococcus sp. KACC 23699</name>
    <dbReference type="NCBI Taxonomy" id="3149228"/>
    <lineage>
        <taxon>Bacteria</taxon>
        <taxon>Bacillati</taxon>
        <taxon>Actinomycetota</taxon>
        <taxon>Actinomycetes</taxon>
        <taxon>Micrococcales</taxon>
        <taxon>Intrasporangiaceae</taxon>
        <taxon>Pedococcus</taxon>
    </lineage>
</organism>
<evidence type="ECO:0000256" key="1">
    <source>
        <dbReference type="ARBA" id="ARBA00009023"/>
    </source>
</evidence>